<protein>
    <submittedName>
        <fullName evidence="2">Uncharacterized protein</fullName>
    </submittedName>
</protein>
<evidence type="ECO:0000256" key="1">
    <source>
        <dbReference type="SAM" id="MobiDB-lite"/>
    </source>
</evidence>
<feature type="compositionally biased region" description="Low complexity" evidence="1">
    <location>
        <begin position="29"/>
        <end position="39"/>
    </location>
</feature>
<proteinExistence type="predicted"/>
<organism evidence="2 3">
    <name type="scientific">Alloscardovia omnicolens F0580</name>
    <dbReference type="NCBI Taxonomy" id="1321816"/>
    <lineage>
        <taxon>Bacteria</taxon>
        <taxon>Bacillati</taxon>
        <taxon>Actinomycetota</taxon>
        <taxon>Actinomycetes</taxon>
        <taxon>Bifidobacteriales</taxon>
        <taxon>Bifidobacteriaceae</taxon>
        <taxon>Alloscardovia</taxon>
    </lineage>
</organism>
<sequence length="48" mass="5311">MNPSAATQAYIFGLPQALVEQNVEHSTKSRSTSRQSTRSYLPTSRIIS</sequence>
<name>U1QSY7_9BIFI</name>
<gene>
    <name evidence="2" type="ORF">HMPREF9244_01058</name>
</gene>
<evidence type="ECO:0000313" key="2">
    <source>
        <dbReference type="EMBL" id="ERH30565.1"/>
    </source>
</evidence>
<dbReference type="EMBL" id="AWSI01000032">
    <property type="protein sequence ID" value="ERH30565.1"/>
    <property type="molecule type" value="Genomic_DNA"/>
</dbReference>
<accession>U1QSY7</accession>
<dbReference type="HOGENOM" id="CLU_3148713_0_0_11"/>
<dbReference type="AlphaFoldDB" id="U1QSY7"/>
<evidence type="ECO:0000313" key="3">
    <source>
        <dbReference type="Proteomes" id="UP000016519"/>
    </source>
</evidence>
<keyword evidence="3" id="KW-1185">Reference proteome</keyword>
<feature type="region of interest" description="Disordered" evidence="1">
    <location>
        <begin position="22"/>
        <end position="48"/>
    </location>
</feature>
<comment type="caution">
    <text evidence="2">The sequence shown here is derived from an EMBL/GenBank/DDBJ whole genome shotgun (WGS) entry which is preliminary data.</text>
</comment>
<reference evidence="2 3" key="1">
    <citation type="submission" date="2013-08" db="EMBL/GenBank/DDBJ databases">
        <authorList>
            <person name="Weinstock G."/>
            <person name="Sodergren E."/>
            <person name="Wylie T."/>
            <person name="Fulton L."/>
            <person name="Fulton R."/>
            <person name="Fronick C."/>
            <person name="O'Laughlin M."/>
            <person name="Godfrey J."/>
            <person name="Miner T."/>
            <person name="Herter B."/>
            <person name="Appelbaum E."/>
            <person name="Cordes M."/>
            <person name="Lek S."/>
            <person name="Wollam A."/>
            <person name="Pepin K.H."/>
            <person name="Palsikar V.B."/>
            <person name="Mitreva M."/>
            <person name="Wilson R.K."/>
        </authorList>
    </citation>
    <scope>NUCLEOTIDE SEQUENCE [LARGE SCALE GENOMIC DNA]</scope>
    <source>
        <strain evidence="2 3">F0580</strain>
    </source>
</reference>
<dbReference type="Proteomes" id="UP000016519">
    <property type="component" value="Unassembled WGS sequence"/>
</dbReference>